<evidence type="ECO:0000313" key="12">
    <source>
        <dbReference type="Proteomes" id="UP000268973"/>
    </source>
</evidence>
<dbReference type="PROSITE" id="PS50883">
    <property type="entry name" value="EAL"/>
    <property type="match status" value="1"/>
</dbReference>
<dbReference type="EMBL" id="RXZH01000004">
    <property type="protein sequence ID" value="RTZ15566.1"/>
    <property type="molecule type" value="Genomic_DNA"/>
</dbReference>
<dbReference type="InterPro" id="IPR035919">
    <property type="entry name" value="EAL_sf"/>
</dbReference>
<evidence type="ECO:0000256" key="8">
    <source>
        <dbReference type="SAM" id="Phobius"/>
    </source>
</evidence>
<keyword evidence="5 8" id="KW-0812">Transmembrane</keyword>
<keyword evidence="2" id="KW-0813">Transport</keyword>
<dbReference type="PROSITE" id="PS51105">
    <property type="entry name" value="PTS_EIIC_TYPE_3"/>
    <property type="match status" value="1"/>
</dbReference>
<evidence type="ECO:0000256" key="7">
    <source>
        <dbReference type="ARBA" id="ARBA00023136"/>
    </source>
</evidence>
<comment type="caution">
    <text evidence="11">The sequence shown here is derived from an EMBL/GenBank/DDBJ whole genome shotgun (WGS) entry which is preliminary data.</text>
</comment>
<evidence type="ECO:0000256" key="2">
    <source>
        <dbReference type="ARBA" id="ARBA00022448"/>
    </source>
</evidence>
<proteinExistence type="predicted"/>
<dbReference type="SUPFAM" id="SSF141868">
    <property type="entry name" value="EAL domain-like"/>
    <property type="match status" value="1"/>
</dbReference>
<dbReference type="Pfam" id="PF00563">
    <property type="entry name" value="EAL"/>
    <property type="match status" value="1"/>
</dbReference>
<feature type="transmembrane region" description="Helical" evidence="8">
    <location>
        <begin position="35"/>
        <end position="58"/>
    </location>
</feature>
<sequence>MQSESRSTPAAPLSLSQWGRKYLTPSFQAIREGMVWLIPCLMISSFCLLVACIGEFVVGHRTPWIVLFYDLHDSVASLFPYLMTATISYGLAMRWRLPRPPVALLSILFLILVAEVIPDQQTILTFHIIMAIVTPLYAIPLLAYLARFRFLHLTHIDAAGQVVKESLNLVLPAIVTTIVVILTDLLFFSAIGNISLLSLLSLDYANDPTFFGVAFSALNSMLWFFGVHGYYALLPLVDLLQEASNLNYSTVLAGGSGSYHMNLSFMGSFVFIGGSGATFSLVIALLLFTKLRSFKLIALASIPIGLLNINEILLFGLPIIFNPRLFAPFLLAPIANVVVSMLAVSTGLVSSPSVSVPFNSPIIFNAFVATGGDISAVVLQLFNIIMGVFIYLPAVKFIEKERSKGSIYISGLDTDFARLQEEAQTVNDDPIAELLHKEKEAQQVAQEIELLSQKDFCLEYQPQICPVSGRTVGCEALIRSMDESGRLQAPFTFLPWLERAGLMKEVDLWVVKHVIRDIKTMQTQGVFIPVSLNITPDSLVDETCFAQIVRIIKPYATYVHLEITEETLLADEQQLIMAFNQLHQMGVKIHIDDFGTGYSSLSYLNSFDIDCIKIDRSFVLALDSEKGQKVFKTLFSIAQQLSLSVVVEGVETQQQLDSVPRYDGVTVQGWYYAKSMPLDKLIDYTVVKLKQPKLRLAQGSEIDADKR</sequence>
<dbReference type="SMART" id="SM00052">
    <property type="entry name" value="EAL"/>
    <property type="match status" value="1"/>
</dbReference>
<evidence type="ECO:0000259" key="10">
    <source>
        <dbReference type="PROSITE" id="PS51105"/>
    </source>
</evidence>
<dbReference type="GO" id="GO:0008982">
    <property type="term" value="F:protein-N(PI)-phosphohistidine-sugar phosphotransferase activity"/>
    <property type="evidence" value="ECO:0007669"/>
    <property type="project" value="InterPro"/>
</dbReference>
<feature type="transmembrane region" description="Helical" evidence="8">
    <location>
        <begin position="210"/>
        <end position="233"/>
    </location>
</feature>
<feature type="domain" description="EAL" evidence="9">
    <location>
        <begin position="437"/>
        <end position="689"/>
    </location>
</feature>
<dbReference type="InterPro" id="IPR004501">
    <property type="entry name" value="PTS_EIIC_3"/>
</dbReference>
<evidence type="ECO:0000256" key="6">
    <source>
        <dbReference type="ARBA" id="ARBA00022989"/>
    </source>
</evidence>
<dbReference type="AlphaFoldDB" id="A0A3S0N508"/>
<feature type="transmembrane region" description="Helical" evidence="8">
    <location>
        <begin position="78"/>
        <end position="95"/>
    </location>
</feature>
<dbReference type="GO" id="GO:0005886">
    <property type="term" value="C:plasma membrane"/>
    <property type="evidence" value="ECO:0007669"/>
    <property type="project" value="UniProtKB-SubCell"/>
</dbReference>
<dbReference type="PANTHER" id="PTHR33989:SF4">
    <property type="entry name" value="PTS SYSTEM N,N'-DIACETYLCHITOBIOSE-SPECIFIC EIIC COMPONENT"/>
    <property type="match status" value="1"/>
</dbReference>
<dbReference type="RefSeq" id="WP_126574296.1">
    <property type="nucleotide sequence ID" value="NZ_RXZH01000004.1"/>
</dbReference>
<feature type="transmembrane region" description="Helical" evidence="8">
    <location>
        <begin position="362"/>
        <end position="392"/>
    </location>
</feature>
<dbReference type="Pfam" id="PF02378">
    <property type="entry name" value="PTS_EIIC"/>
    <property type="match status" value="1"/>
</dbReference>
<feature type="transmembrane region" description="Helical" evidence="8">
    <location>
        <begin position="269"/>
        <end position="289"/>
    </location>
</feature>
<keyword evidence="3" id="KW-1003">Cell membrane</keyword>
<dbReference type="OrthoDB" id="6198205at2"/>
<dbReference type="InterPro" id="IPR051088">
    <property type="entry name" value="PTS_Sugar-EIIC/EIIB"/>
</dbReference>
<feature type="transmembrane region" description="Helical" evidence="8">
    <location>
        <begin position="326"/>
        <end position="350"/>
    </location>
</feature>
<dbReference type="GO" id="GO:0009401">
    <property type="term" value="P:phosphoenolpyruvate-dependent sugar phosphotransferase system"/>
    <property type="evidence" value="ECO:0007669"/>
    <property type="project" value="InterPro"/>
</dbReference>
<feature type="transmembrane region" description="Helical" evidence="8">
    <location>
        <begin position="124"/>
        <end position="146"/>
    </location>
</feature>
<organism evidence="11 12">
    <name type="scientific">Vibrio aquaticus</name>
    <dbReference type="NCBI Taxonomy" id="2496559"/>
    <lineage>
        <taxon>Bacteria</taxon>
        <taxon>Pseudomonadati</taxon>
        <taxon>Pseudomonadota</taxon>
        <taxon>Gammaproteobacteria</taxon>
        <taxon>Vibrionales</taxon>
        <taxon>Vibrionaceae</taxon>
        <taxon>Vibrio</taxon>
    </lineage>
</organism>
<keyword evidence="12" id="KW-1185">Reference proteome</keyword>
<feature type="transmembrane region" description="Helical" evidence="8">
    <location>
        <begin position="296"/>
        <end position="320"/>
    </location>
</feature>
<evidence type="ECO:0000313" key="11">
    <source>
        <dbReference type="EMBL" id="RTZ15566.1"/>
    </source>
</evidence>
<feature type="domain" description="PTS EIIC type-3" evidence="10">
    <location>
        <begin position="3"/>
        <end position="394"/>
    </location>
</feature>
<keyword evidence="7 8" id="KW-0472">Membrane</keyword>
<evidence type="ECO:0000256" key="4">
    <source>
        <dbReference type="ARBA" id="ARBA00022597"/>
    </source>
</evidence>
<name>A0A3S0N508_9VIBR</name>
<reference evidence="11 12" key="1">
    <citation type="submission" date="2018-12" db="EMBL/GenBank/DDBJ databases">
        <title>Vibrio sp. isolated from China Sea.</title>
        <authorList>
            <person name="Li Y."/>
        </authorList>
    </citation>
    <scope>NUCLEOTIDE SEQUENCE [LARGE SCALE GENOMIC DNA]</scope>
    <source>
        <strain evidence="11 12">BEI207</strain>
    </source>
</reference>
<comment type="subcellular location">
    <subcellularLocation>
        <location evidence="1">Cell membrane</location>
        <topology evidence="1">Multi-pass membrane protein</topology>
    </subcellularLocation>
</comment>
<keyword evidence="6 8" id="KW-1133">Transmembrane helix</keyword>
<dbReference type="Gene3D" id="3.20.20.450">
    <property type="entry name" value="EAL domain"/>
    <property type="match status" value="1"/>
</dbReference>
<dbReference type="PANTHER" id="PTHR33989">
    <property type="match status" value="1"/>
</dbReference>
<accession>A0A3S0N508</accession>
<gene>
    <name evidence="11" type="ORF">EJ063_10830</name>
</gene>
<dbReference type="Proteomes" id="UP000268973">
    <property type="component" value="Unassembled WGS sequence"/>
</dbReference>
<protein>
    <submittedName>
        <fullName evidence="11">EAL domain-containing protein</fullName>
    </submittedName>
</protein>
<feature type="transmembrane region" description="Helical" evidence="8">
    <location>
        <begin position="167"/>
        <end position="190"/>
    </location>
</feature>
<feature type="transmembrane region" description="Helical" evidence="8">
    <location>
        <begin position="102"/>
        <end position="118"/>
    </location>
</feature>
<keyword evidence="4" id="KW-0762">Sugar transport</keyword>
<evidence type="ECO:0000259" key="9">
    <source>
        <dbReference type="PROSITE" id="PS50883"/>
    </source>
</evidence>
<dbReference type="InterPro" id="IPR003352">
    <property type="entry name" value="PTS_EIIC"/>
</dbReference>
<evidence type="ECO:0000256" key="3">
    <source>
        <dbReference type="ARBA" id="ARBA00022475"/>
    </source>
</evidence>
<dbReference type="CDD" id="cd01948">
    <property type="entry name" value="EAL"/>
    <property type="match status" value="1"/>
</dbReference>
<evidence type="ECO:0000256" key="5">
    <source>
        <dbReference type="ARBA" id="ARBA00022692"/>
    </source>
</evidence>
<dbReference type="InterPro" id="IPR001633">
    <property type="entry name" value="EAL_dom"/>
</dbReference>
<evidence type="ECO:0000256" key="1">
    <source>
        <dbReference type="ARBA" id="ARBA00004651"/>
    </source>
</evidence>